<dbReference type="PANTHER" id="PTHR32552:SF81">
    <property type="entry name" value="TONB-DEPENDENT OUTER MEMBRANE RECEPTOR"/>
    <property type="match status" value="1"/>
</dbReference>
<keyword evidence="10 11" id="KW-0998">Cell outer membrane</keyword>
<evidence type="ECO:0000313" key="16">
    <source>
        <dbReference type="EMBL" id="MXO64945.1"/>
    </source>
</evidence>
<organism evidence="16 17">
    <name type="scientific">Altericroceibacterium endophyticum</name>
    <dbReference type="NCBI Taxonomy" id="1808508"/>
    <lineage>
        <taxon>Bacteria</taxon>
        <taxon>Pseudomonadati</taxon>
        <taxon>Pseudomonadota</taxon>
        <taxon>Alphaproteobacteria</taxon>
        <taxon>Sphingomonadales</taxon>
        <taxon>Erythrobacteraceae</taxon>
        <taxon>Altericroceibacterium</taxon>
    </lineage>
</organism>
<feature type="signal peptide" evidence="13">
    <location>
        <begin position="1"/>
        <end position="30"/>
    </location>
</feature>
<sequence length="761" mass="81871">MTNRFRKSSRTVLTSASVLALCVVSGQAYAQESAQSDSDFDANAIVVTANLREQTLEEVPLAVSVVSGERLDAVGVGGIEAITDTAPSLTFTKGDNPSNSSLSIRGIGTSAFSVAVEPAVSVVVDGVVMARAGQGFQDLIDVKRVEVLRGPQSTLFGKNASAGLISVTTEDPSDYLTGKVDASLAEGGEYSVRGSVSGPLSETTGLRLSGFYKQFDGFIDNVSGIGDDKRAGYENYGFRGKLRFEPSSDLNITLIGDYRSGFDNSTFTMRKVYSDAYRNALAPVVPSAENRTVNINAPTDNNTEQWGASGKIEYDFADNWQLTSITAYREWSFSGNSDVDATSLTQPVQGVNLWDVNSGNTDLSQKSQELRFASGDLGGFDILFGGFAFRLNADRSFLRRQQFANGTNRSGQFNGSTETTNLAAFISTNIYLGDTTEMFGGLRLIHEKLEYEAFRDPANVLVPGDVPLGGAAGTAVDFAGSTTDTSVVGKIGIRQQVSDFGNVYASYARGYKGKGFNLIFATQESYEPVDAEKSDAFEIGAKLTTLDRSLSLNLAAFYTKYKNFQGQAQIPGDVAFLLLNAGEVSTKGIEAEASFTPTDLTTLSLGATFLDAQIDEYPLGPCYLFQTEAEGCVNGVQDLTGGDLPNAPDVRLTGFVKQVIPFGDSLPFDGFVQSNFVYQSKVQFGLDQDPTTRQKGYGVVNAALGLESKDDRYSLTFFVRNIFDQNYAGYIFSSGFNGGRVYQQVVRDASRYVGVKASYSF</sequence>
<keyword evidence="16" id="KW-0675">Receptor</keyword>
<feature type="domain" description="TonB-dependent receptor-like beta-barrel" evidence="14">
    <location>
        <begin position="256"/>
        <end position="722"/>
    </location>
</feature>
<dbReference type="PROSITE" id="PS52016">
    <property type="entry name" value="TONB_DEPENDENT_REC_3"/>
    <property type="match status" value="1"/>
</dbReference>
<keyword evidence="8 12" id="KW-0798">TonB box</keyword>
<dbReference type="Proteomes" id="UP000438476">
    <property type="component" value="Unassembled WGS sequence"/>
</dbReference>
<gene>
    <name evidence="16" type="ORF">GRI91_04185</name>
</gene>
<evidence type="ECO:0000313" key="17">
    <source>
        <dbReference type="Proteomes" id="UP000438476"/>
    </source>
</evidence>
<dbReference type="SUPFAM" id="SSF56935">
    <property type="entry name" value="Porins"/>
    <property type="match status" value="1"/>
</dbReference>
<proteinExistence type="inferred from homology"/>
<dbReference type="GO" id="GO:0006826">
    <property type="term" value="P:iron ion transport"/>
    <property type="evidence" value="ECO:0007669"/>
    <property type="project" value="UniProtKB-KW"/>
</dbReference>
<comment type="subcellular location">
    <subcellularLocation>
        <location evidence="1 11">Cell outer membrane</location>
        <topology evidence="1 11">Multi-pass membrane protein</topology>
    </subcellularLocation>
</comment>
<dbReference type="InterPro" id="IPR036942">
    <property type="entry name" value="Beta-barrel_TonB_sf"/>
</dbReference>
<keyword evidence="2 11" id="KW-0813">Transport</keyword>
<keyword evidence="4" id="KW-0410">Iron transport</keyword>
<dbReference type="RefSeq" id="WP_160735404.1">
    <property type="nucleotide sequence ID" value="NZ_WTYT01000002.1"/>
</dbReference>
<feature type="chain" id="PRO_5026120250" evidence="13">
    <location>
        <begin position="31"/>
        <end position="761"/>
    </location>
</feature>
<dbReference type="InterPro" id="IPR000531">
    <property type="entry name" value="Beta-barrel_TonB"/>
</dbReference>
<evidence type="ECO:0000256" key="7">
    <source>
        <dbReference type="ARBA" id="ARBA00023065"/>
    </source>
</evidence>
<dbReference type="Pfam" id="PF07715">
    <property type="entry name" value="Plug"/>
    <property type="match status" value="1"/>
</dbReference>
<evidence type="ECO:0000256" key="4">
    <source>
        <dbReference type="ARBA" id="ARBA00022496"/>
    </source>
</evidence>
<keyword evidence="9 11" id="KW-0472">Membrane</keyword>
<reference evidence="16 17" key="1">
    <citation type="submission" date="2019-12" db="EMBL/GenBank/DDBJ databases">
        <title>Genomic-based taxomic classification of the family Erythrobacteraceae.</title>
        <authorList>
            <person name="Xu L."/>
        </authorList>
    </citation>
    <scope>NUCLEOTIDE SEQUENCE [LARGE SCALE GENOMIC DNA]</scope>
    <source>
        <strain evidence="16 17">LMG 29518</strain>
    </source>
</reference>
<dbReference type="AlphaFoldDB" id="A0A6I4T5E1"/>
<accession>A0A6I4T5E1</accession>
<evidence type="ECO:0000256" key="8">
    <source>
        <dbReference type="ARBA" id="ARBA00023077"/>
    </source>
</evidence>
<dbReference type="InterPro" id="IPR039426">
    <property type="entry name" value="TonB-dep_rcpt-like"/>
</dbReference>
<dbReference type="Gene3D" id="2.40.170.20">
    <property type="entry name" value="TonB-dependent receptor, beta-barrel domain"/>
    <property type="match status" value="1"/>
</dbReference>
<evidence type="ECO:0000259" key="14">
    <source>
        <dbReference type="Pfam" id="PF00593"/>
    </source>
</evidence>
<evidence type="ECO:0000256" key="2">
    <source>
        <dbReference type="ARBA" id="ARBA00022448"/>
    </source>
</evidence>
<dbReference type="Pfam" id="PF00593">
    <property type="entry name" value="TonB_dep_Rec_b-barrel"/>
    <property type="match status" value="1"/>
</dbReference>
<dbReference type="PANTHER" id="PTHR32552">
    <property type="entry name" value="FERRICHROME IRON RECEPTOR-RELATED"/>
    <property type="match status" value="1"/>
</dbReference>
<keyword evidence="13" id="KW-0732">Signal</keyword>
<evidence type="ECO:0000256" key="12">
    <source>
        <dbReference type="RuleBase" id="RU003357"/>
    </source>
</evidence>
<evidence type="ECO:0000256" key="9">
    <source>
        <dbReference type="ARBA" id="ARBA00023136"/>
    </source>
</evidence>
<feature type="domain" description="TonB-dependent receptor plug" evidence="15">
    <location>
        <begin position="56"/>
        <end position="163"/>
    </location>
</feature>
<evidence type="ECO:0000256" key="5">
    <source>
        <dbReference type="ARBA" id="ARBA00022692"/>
    </source>
</evidence>
<keyword evidence="7" id="KW-0406">Ion transport</keyword>
<comment type="caution">
    <text evidence="16">The sequence shown here is derived from an EMBL/GenBank/DDBJ whole genome shotgun (WGS) entry which is preliminary data.</text>
</comment>
<evidence type="ECO:0000256" key="13">
    <source>
        <dbReference type="SAM" id="SignalP"/>
    </source>
</evidence>
<evidence type="ECO:0000256" key="10">
    <source>
        <dbReference type="ARBA" id="ARBA00023237"/>
    </source>
</evidence>
<dbReference type="GO" id="GO:0009279">
    <property type="term" value="C:cell outer membrane"/>
    <property type="evidence" value="ECO:0007669"/>
    <property type="project" value="UniProtKB-SubCell"/>
</dbReference>
<protein>
    <submittedName>
        <fullName evidence="16">TonB-dependent receptor</fullName>
    </submittedName>
</protein>
<dbReference type="InterPro" id="IPR012910">
    <property type="entry name" value="Plug_dom"/>
</dbReference>
<keyword evidence="17" id="KW-1185">Reference proteome</keyword>
<dbReference type="OrthoDB" id="9760333at2"/>
<evidence type="ECO:0000256" key="11">
    <source>
        <dbReference type="PROSITE-ProRule" id="PRU01360"/>
    </source>
</evidence>
<keyword evidence="6" id="KW-0408">Iron</keyword>
<evidence type="ECO:0000256" key="3">
    <source>
        <dbReference type="ARBA" id="ARBA00022452"/>
    </source>
</evidence>
<evidence type="ECO:0000256" key="6">
    <source>
        <dbReference type="ARBA" id="ARBA00023004"/>
    </source>
</evidence>
<comment type="similarity">
    <text evidence="11 12">Belongs to the TonB-dependent receptor family.</text>
</comment>
<dbReference type="EMBL" id="WTYT01000002">
    <property type="protein sequence ID" value="MXO64945.1"/>
    <property type="molecule type" value="Genomic_DNA"/>
</dbReference>
<evidence type="ECO:0000256" key="1">
    <source>
        <dbReference type="ARBA" id="ARBA00004571"/>
    </source>
</evidence>
<keyword evidence="5 11" id="KW-0812">Transmembrane</keyword>
<name>A0A6I4T5E1_9SPHN</name>
<evidence type="ECO:0000259" key="15">
    <source>
        <dbReference type="Pfam" id="PF07715"/>
    </source>
</evidence>
<keyword evidence="3 11" id="KW-1134">Transmembrane beta strand</keyword>